<keyword evidence="2" id="KW-1185">Reference proteome</keyword>
<accession>A0ABN9XNE4</accession>
<protein>
    <recommendedName>
        <fullName evidence="3">RING-type E3 ubiquitin transferase</fullName>
    </recommendedName>
</protein>
<name>A0ABN9XNE4_9DINO</name>
<proteinExistence type="predicted"/>
<comment type="caution">
    <text evidence="1">The sequence shown here is derived from an EMBL/GenBank/DDBJ whole genome shotgun (WGS) entry which is preliminary data.</text>
</comment>
<reference evidence="1" key="1">
    <citation type="submission" date="2023-10" db="EMBL/GenBank/DDBJ databases">
        <authorList>
            <person name="Chen Y."/>
            <person name="Shah S."/>
            <person name="Dougan E. K."/>
            <person name="Thang M."/>
            <person name="Chan C."/>
        </authorList>
    </citation>
    <scope>NUCLEOTIDE SEQUENCE [LARGE SCALE GENOMIC DNA]</scope>
</reference>
<dbReference type="Proteomes" id="UP001189429">
    <property type="component" value="Unassembled WGS sequence"/>
</dbReference>
<gene>
    <name evidence="1" type="ORF">PCOR1329_LOCUS77989</name>
</gene>
<evidence type="ECO:0000313" key="1">
    <source>
        <dbReference type="EMBL" id="CAK0900784.1"/>
    </source>
</evidence>
<evidence type="ECO:0008006" key="3">
    <source>
        <dbReference type="Google" id="ProtNLM"/>
    </source>
</evidence>
<evidence type="ECO:0000313" key="2">
    <source>
        <dbReference type="Proteomes" id="UP001189429"/>
    </source>
</evidence>
<dbReference type="EMBL" id="CAUYUJ010020837">
    <property type="protein sequence ID" value="CAK0900784.1"/>
    <property type="molecule type" value="Genomic_DNA"/>
</dbReference>
<sequence length="356" mass="37196">MAYAARAVDPAAAAAPLAAFDSSIRDACADIFGFQPTEDEWLQATLGFRRAGLGFRSSLRHSAAAHFASRAAARGLCAQVDAYCRWDVDDAGSGLQRAAATLQAALPEQAARQLAGTSPASLRDRLARASLAVRAAVLSGTLPGASGFLTAMPSKAMKLSMGPTEFRTEVQCRLAAEVSQEDYCPLCDSVLDAHGFHCSVCACGGGKSAAHHAAGNLTHFHAASAGCRPDLDRGHLLPPRPGDAADPGLRRTADVFLPSWRGGPPAAVDLAIASPQRQAAFQQASEVAGSAAQLYEDYKRSYLDTEAQCPQQGIAFVPMVAERSGGWGASGIQVLQPLARKAQARDGKAASLHMQE</sequence>
<organism evidence="1 2">
    <name type="scientific">Prorocentrum cordatum</name>
    <dbReference type="NCBI Taxonomy" id="2364126"/>
    <lineage>
        <taxon>Eukaryota</taxon>
        <taxon>Sar</taxon>
        <taxon>Alveolata</taxon>
        <taxon>Dinophyceae</taxon>
        <taxon>Prorocentrales</taxon>
        <taxon>Prorocentraceae</taxon>
        <taxon>Prorocentrum</taxon>
    </lineage>
</organism>